<gene>
    <name evidence="1" type="primary">Contig18477.g19618</name>
    <name evidence="1" type="ORF">STYLEM_20306</name>
</gene>
<dbReference type="InterPro" id="IPR051710">
    <property type="entry name" value="Phosphatase_SH3-domain"/>
</dbReference>
<dbReference type="SUPFAM" id="SSF69322">
    <property type="entry name" value="Tricorn protease domain 2"/>
    <property type="match status" value="1"/>
</dbReference>
<dbReference type="AlphaFoldDB" id="A0A078B9P0"/>
<reference evidence="1 2" key="1">
    <citation type="submission" date="2014-06" db="EMBL/GenBank/DDBJ databases">
        <authorList>
            <person name="Swart Estienne"/>
        </authorList>
    </citation>
    <scope>NUCLEOTIDE SEQUENCE [LARGE SCALE GENOMIC DNA]</scope>
    <source>
        <strain evidence="1 2">130c</strain>
    </source>
</reference>
<dbReference type="CDD" id="cd07040">
    <property type="entry name" value="HP"/>
    <property type="match status" value="1"/>
</dbReference>
<dbReference type="Proteomes" id="UP000039865">
    <property type="component" value="Unassembled WGS sequence"/>
</dbReference>
<protein>
    <recommendedName>
        <fullName evidence="3">Phosphoglycerate mutase family protein</fullName>
    </recommendedName>
</protein>
<name>A0A078B9P0_STYLE</name>
<evidence type="ECO:0008006" key="3">
    <source>
        <dbReference type="Google" id="ProtNLM"/>
    </source>
</evidence>
<dbReference type="PANTHER" id="PTHR16469:SF27">
    <property type="entry name" value="UBIQUITIN-ASSOCIATED AND SH3 DOMAIN-CONTAINING BA-RELATED"/>
    <property type="match status" value="1"/>
</dbReference>
<accession>A0A078B9P0</accession>
<dbReference type="PANTHER" id="PTHR16469">
    <property type="entry name" value="UBIQUITIN-ASSOCIATED AND SH3 DOMAIN-CONTAINING BA-RELATED"/>
    <property type="match status" value="1"/>
</dbReference>
<dbReference type="InParanoid" id="A0A078B9P0"/>
<dbReference type="OrthoDB" id="290529at2759"/>
<evidence type="ECO:0000313" key="1">
    <source>
        <dbReference type="EMBL" id="CDW91154.1"/>
    </source>
</evidence>
<dbReference type="SUPFAM" id="SSF53254">
    <property type="entry name" value="Phosphoglycerate mutase-like"/>
    <property type="match status" value="1"/>
</dbReference>
<organism evidence="1 2">
    <name type="scientific">Stylonychia lemnae</name>
    <name type="common">Ciliate</name>
    <dbReference type="NCBI Taxonomy" id="5949"/>
    <lineage>
        <taxon>Eukaryota</taxon>
        <taxon>Sar</taxon>
        <taxon>Alveolata</taxon>
        <taxon>Ciliophora</taxon>
        <taxon>Intramacronucleata</taxon>
        <taxon>Spirotrichea</taxon>
        <taxon>Stichotrichia</taxon>
        <taxon>Sporadotrichida</taxon>
        <taxon>Oxytrichidae</taxon>
        <taxon>Stylonychinae</taxon>
        <taxon>Stylonychia</taxon>
    </lineage>
</organism>
<evidence type="ECO:0000313" key="2">
    <source>
        <dbReference type="Proteomes" id="UP000039865"/>
    </source>
</evidence>
<dbReference type="Gene3D" id="3.40.50.1240">
    <property type="entry name" value="Phosphoglycerate mutase-like"/>
    <property type="match status" value="1"/>
</dbReference>
<keyword evidence="2" id="KW-1185">Reference proteome</keyword>
<proteinExistence type="predicted"/>
<sequence>MNFQKLIETRFADPVTALDISARHICYGSAMGRIAFYNIKDDKDQALSDSQPELIRGISHSEKGEDIFVSIGDISCQRLSEEDLNVIDYVQIVENIEEKVHKANCERSFTLSYSHYNCVLTIDMGGKGKINSIHKLDKGEDQAEQNPPIMLSNLNTNILENYGEESQVKFSQNTVPFDFDGQRLLWMEYKTKDERVVYIYYFETKTKAEIIHFTKRDGLISHMKFLGDWLFFKYDMRQKSQKIIGQTKDSVLATFVSHNKIRDFDRNIEENKRNDQIGIEIREDIEEQKSQKDETFQYCCVDESEIVYIFSDKTSFVNKKNSGFQHRIRDCKDVPSDLKDKDLFGMGYPYYICMYGKAVACSSDYGVHGERLDEVKQKAGKKPNFIEFAFDPQLSKNGKQQSLKAGQNIKEVIKSLGYEDCSIKYIVSPFIRTLQTAAYLQFGITGKTDTTLITNPSICVKLAAKMKQDPLTKGTLAKYDLKKVISDYLDQKVGDIVSDALAKLDRPTFPEETSKQRYIKGFKDIIQSHFIEQESLKQVIILVSHSDGINAFHGLNGDAGKISHPSYCCTLLHELQQENQEYNIASTHLIAE</sequence>
<dbReference type="EMBL" id="CCKQ01019144">
    <property type="protein sequence ID" value="CDW91154.1"/>
    <property type="molecule type" value="Genomic_DNA"/>
</dbReference>
<dbReference type="InterPro" id="IPR029033">
    <property type="entry name" value="His_PPase_superfam"/>
</dbReference>